<reference evidence="15" key="1">
    <citation type="submission" date="2012-05" db="EMBL/GenBank/DDBJ databases">
        <title>Whole Genome Assembly of Lutzomyia longipalpis.</title>
        <authorList>
            <person name="Richards S."/>
            <person name="Qu C."/>
            <person name="Dillon R."/>
            <person name="Worley K."/>
            <person name="Scherer S."/>
            <person name="Batterton M."/>
            <person name="Taylor A."/>
            <person name="Hawes A."/>
            <person name="Hernandez B."/>
            <person name="Kovar C."/>
            <person name="Mandapat C."/>
            <person name="Pham C."/>
            <person name="Qu C."/>
            <person name="Jing C."/>
            <person name="Bess C."/>
            <person name="Bandaranaike D."/>
            <person name="Ngo D."/>
            <person name="Ongeri F."/>
            <person name="Arias F."/>
            <person name="Lara F."/>
            <person name="Weissenberger G."/>
            <person name="Kamau G."/>
            <person name="Han H."/>
            <person name="Shen H."/>
            <person name="Dinh H."/>
            <person name="Khalil I."/>
            <person name="Jones J."/>
            <person name="Shafer J."/>
            <person name="Jayaseelan J."/>
            <person name="Quiroz J."/>
            <person name="Blankenburg K."/>
            <person name="Nguyen L."/>
            <person name="Jackson L."/>
            <person name="Francisco L."/>
            <person name="Tang L.-Y."/>
            <person name="Pu L.-L."/>
            <person name="Perales L."/>
            <person name="Lorensuhewa L."/>
            <person name="Munidasa M."/>
            <person name="Coyle M."/>
            <person name="Taylor M."/>
            <person name="Puazo M."/>
            <person name="Firestine M."/>
            <person name="Scheel M."/>
            <person name="Javaid M."/>
            <person name="Wang M."/>
            <person name="Li M."/>
            <person name="Tabassum N."/>
            <person name="Saada N."/>
            <person name="Osuji N."/>
            <person name="Aqrawi P."/>
            <person name="Fu Q."/>
            <person name="Thornton R."/>
            <person name="Raj R."/>
            <person name="Goodspeed R."/>
            <person name="Mata R."/>
            <person name="Najjar R."/>
            <person name="Gubbala S."/>
            <person name="Lee S."/>
            <person name="Denson S."/>
            <person name="Patil S."/>
            <person name="Macmil S."/>
            <person name="Qi S."/>
            <person name="Matskevitch T."/>
            <person name="Palculict T."/>
            <person name="Mathew T."/>
            <person name="Vee V."/>
            <person name="Velamala V."/>
            <person name="Korchina V."/>
            <person name="Cai W."/>
            <person name="Liu W."/>
            <person name="Dai W."/>
            <person name="Zou X."/>
            <person name="Zhu Y."/>
            <person name="Zhang Y."/>
            <person name="Wu Y.-Q."/>
            <person name="Xin Y."/>
            <person name="Nazarath L."/>
            <person name="Kovar C."/>
            <person name="Han Y."/>
            <person name="Muzny D."/>
            <person name="Gibbs R."/>
        </authorList>
    </citation>
    <scope>NUCLEOTIDE SEQUENCE [LARGE SCALE GENOMIC DNA]</scope>
    <source>
        <strain evidence="15">Jacobina</strain>
    </source>
</reference>
<evidence type="ECO:0000256" key="4">
    <source>
        <dbReference type="ARBA" id="ARBA00022806"/>
    </source>
</evidence>
<evidence type="ECO:0000313" key="13">
    <source>
        <dbReference type="EMBL" id="MBC1169589.1"/>
    </source>
</evidence>
<evidence type="ECO:0000256" key="6">
    <source>
        <dbReference type="ARBA" id="ARBA00022884"/>
    </source>
</evidence>
<dbReference type="EC" id="3.6.4.13" evidence="1"/>
<organism evidence="14 15">
    <name type="scientific">Lutzomyia longipalpis</name>
    <name type="common">Sand fly</name>
    <dbReference type="NCBI Taxonomy" id="7200"/>
    <lineage>
        <taxon>Eukaryota</taxon>
        <taxon>Metazoa</taxon>
        <taxon>Ecdysozoa</taxon>
        <taxon>Arthropoda</taxon>
        <taxon>Hexapoda</taxon>
        <taxon>Insecta</taxon>
        <taxon>Pterygota</taxon>
        <taxon>Neoptera</taxon>
        <taxon>Endopterygota</taxon>
        <taxon>Diptera</taxon>
        <taxon>Nematocera</taxon>
        <taxon>Psychodoidea</taxon>
        <taxon>Psychodidae</taxon>
        <taxon>Lutzomyia</taxon>
        <taxon>Lutzomyia</taxon>
    </lineage>
</organism>
<dbReference type="AlphaFoldDB" id="A0A1B0CGH4"/>
<dbReference type="PANTHER" id="PTHR47959">
    <property type="entry name" value="ATP-DEPENDENT RNA HELICASE RHLE-RELATED"/>
    <property type="match status" value="1"/>
</dbReference>
<dbReference type="GO" id="GO:0016787">
    <property type="term" value="F:hydrolase activity"/>
    <property type="evidence" value="ECO:0007669"/>
    <property type="project" value="UniProtKB-KW"/>
</dbReference>
<evidence type="ECO:0000256" key="8">
    <source>
        <dbReference type="ARBA" id="ARBA00047984"/>
    </source>
</evidence>
<protein>
    <recommendedName>
        <fullName evidence="1">RNA helicase</fullName>
        <ecNumber evidence="1">3.6.4.13</ecNumber>
    </recommendedName>
</protein>
<dbReference type="PANTHER" id="PTHR47959:SF21">
    <property type="entry name" value="DEAD-BOX HELICASE 56"/>
    <property type="match status" value="1"/>
</dbReference>
<feature type="short sequence motif" description="Q motif" evidence="9">
    <location>
        <begin position="277"/>
        <end position="305"/>
    </location>
</feature>
<dbReference type="GO" id="GO:0005829">
    <property type="term" value="C:cytosol"/>
    <property type="evidence" value="ECO:0007669"/>
    <property type="project" value="TreeGrafter"/>
</dbReference>
<dbReference type="InterPro" id="IPR014014">
    <property type="entry name" value="RNA_helicase_DEAD_Q_motif"/>
</dbReference>
<dbReference type="GO" id="GO:0003724">
    <property type="term" value="F:RNA helicase activity"/>
    <property type="evidence" value="ECO:0007669"/>
    <property type="project" value="UniProtKB-EC"/>
</dbReference>
<evidence type="ECO:0000259" key="12">
    <source>
        <dbReference type="PROSITE" id="PS51195"/>
    </source>
</evidence>
<dbReference type="EnsemblMetazoa" id="LLOJ003475-RA">
    <property type="protein sequence ID" value="LLOJ003475-PA"/>
    <property type="gene ID" value="LLOJ003475"/>
</dbReference>
<dbReference type="PROSITE" id="PS51195">
    <property type="entry name" value="Q_MOTIF"/>
    <property type="match status" value="2"/>
</dbReference>
<evidence type="ECO:0000313" key="15">
    <source>
        <dbReference type="Proteomes" id="UP000092461"/>
    </source>
</evidence>
<dbReference type="CDD" id="cd17961">
    <property type="entry name" value="DEADc_DDX56"/>
    <property type="match status" value="2"/>
</dbReference>
<dbReference type="InterPro" id="IPR050079">
    <property type="entry name" value="DEAD_box_RNA_helicase"/>
</dbReference>
<accession>A0A1B0CGH4</accession>
<dbReference type="InterPro" id="IPR011545">
    <property type="entry name" value="DEAD/DEAH_box_helicase_dom"/>
</dbReference>
<keyword evidence="3" id="KW-0378">Hydrolase</keyword>
<evidence type="ECO:0000259" key="10">
    <source>
        <dbReference type="PROSITE" id="PS51192"/>
    </source>
</evidence>
<dbReference type="InterPro" id="IPR027417">
    <property type="entry name" value="P-loop_NTPase"/>
</dbReference>
<sequence length="817" mass="91689">MKLLLFKTQTRVFTFCFVKKKLAKKIMENPKIEGDKEKKDILGFHQMDLDDRILKGIAKLGWIEPTVIQEKAIPLLLEGKDVLVRARTGSGKTAAFAIPTIQKILNSKSNASEQAIAALILGPSKELCHQIRQVIEHLTVNCGRVVKCVDLASNEVTTQKHLLSERPDIVVSTPAKILHHLRAGNIELGDNFSTLIIDEADLMFSFGFEAELKEVLNFLPSIYQAILASATLSEDVLTLKSLVLHNPVTLKLTEPDLAKKIMENPKIEGDEDKKDILGFHQMDLDDRILKGIAKLGWIEPTVIQEKAIPLLLEGKDVLVRARTGSGKTAAFAIPTIQKILNSKSNASEQAIAALILGPSKELCHQIRQVIEHLTVNCGRVVKCVDLASNEVTTQKHLLSERPDIVVSTPAKILHHLRAGNVELGDNFSTLIIDEADLMFSFGFEAELKEVLNFLPSIYQAILASATLSEDVLTLKSLVLHNPVTLKLTEPDVAPTSHLSHYHISAEENDKAAILYALFKLHLIRGKSVIFVNTVDRCYKLKLFLEQFNIKSCVLNSELPGQIRCRVVNQFNMGIYDIILASDELALEQPVKDKSSRKRKADKESGVSRGIDFQRVSNVINYDFPLDVNSYIHRAGRTARGNNKGSVLSFVNLKERPLMDEVDEHLKAEFDMEENVLRKYQFKLEEVEPFRYRAMDAYKAVTSIAIKESRLKEIKAEIFNCNKLKSFFDNNPHDLQLLRHDKPLHTVKVQPHLSDVPDYIIPNSLKGVSNVATKPKKVPGGVRKSKKQKIFEKKKANPLLCAEIDYAKKQKVKIKKNK</sequence>
<proteinExistence type="inferred from homology"/>
<keyword evidence="4 13" id="KW-0347">Helicase</keyword>
<dbReference type="Pfam" id="PF00271">
    <property type="entry name" value="Helicase_C"/>
    <property type="match status" value="1"/>
</dbReference>
<dbReference type="SUPFAM" id="SSF52540">
    <property type="entry name" value="P-loop containing nucleoside triphosphate hydrolases"/>
    <property type="match status" value="3"/>
</dbReference>
<dbReference type="Gene3D" id="3.40.50.300">
    <property type="entry name" value="P-loop containing nucleotide triphosphate hydrolases"/>
    <property type="match status" value="3"/>
</dbReference>
<keyword evidence="2" id="KW-0547">Nucleotide-binding</keyword>
<dbReference type="VEuPathDB" id="VectorBase:LLOJ003475"/>
<keyword evidence="6" id="KW-0694">RNA-binding</keyword>
<evidence type="ECO:0000313" key="14">
    <source>
        <dbReference type="EnsemblMetazoa" id="LLOJ003475-PA"/>
    </source>
</evidence>
<keyword evidence="15" id="KW-1185">Reference proteome</keyword>
<feature type="short sequence motif" description="Q motif" evidence="9">
    <location>
        <begin position="42"/>
        <end position="70"/>
    </location>
</feature>
<dbReference type="SMART" id="SM00487">
    <property type="entry name" value="DEXDc"/>
    <property type="match status" value="2"/>
</dbReference>
<dbReference type="VEuPathDB" id="VectorBase:LLONM1_008680"/>
<dbReference type="Proteomes" id="UP000092461">
    <property type="component" value="Unassembled WGS sequence"/>
</dbReference>
<dbReference type="SMART" id="SM00490">
    <property type="entry name" value="HELICc"/>
    <property type="match status" value="1"/>
</dbReference>
<dbReference type="EMBL" id="GITU01000886">
    <property type="protein sequence ID" value="MBC1169589.1"/>
    <property type="molecule type" value="Transcribed_RNA"/>
</dbReference>
<feature type="domain" description="Helicase C-terminal" evidence="11">
    <location>
        <begin position="516"/>
        <end position="680"/>
    </location>
</feature>
<dbReference type="InterPro" id="IPR001650">
    <property type="entry name" value="Helicase_C-like"/>
</dbReference>
<name>A0A1B0CGH4_LUTLO</name>
<comment type="catalytic activity">
    <reaction evidence="8">
        <text>ATP + H2O = ADP + phosphate + H(+)</text>
        <dbReference type="Rhea" id="RHEA:13065"/>
        <dbReference type="ChEBI" id="CHEBI:15377"/>
        <dbReference type="ChEBI" id="CHEBI:15378"/>
        <dbReference type="ChEBI" id="CHEBI:30616"/>
        <dbReference type="ChEBI" id="CHEBI:43474"/>
        <dbReference type="ChEBI" id="CHEBI:456216"/>
        <dbReference type="EC" id="3.6.4.13"/>
    </reaction>
</comment>
<dbReference type="PROSITE" id="PS51192">
    <property type="entry name" value="HELICASE_ATP_BIND_1"/>
    <property type="match status" value="2"/>
</dbReference>
<keyword evidence="5" id="KW-0067">ATP-binding</keyword>
<dbReference type="EMBL" id="AJWK01011109">
    <property type="status" value="NOT_ANNOTATED_CDS"/>
    <property type="molecule type" value="Genomic_DNA"/>
</dbReference>
<feature type="domain" description="DEAD-box RNA helicase Q" evidence="12">
    <location>
        <begin position="277"/>
        <end position="305"/>
    </location>
</feature>
<evidence type="ECO:0000256" key="1">
    <source>
        <dbReference type="ARBA" id="ARBA00012552"/>
    </source>
</evidence>
<evidence type="ECO:0000256" key="3">
    <source>
        <dbReference type="ARBA" id="ARBA00022801"/>
    </source>
</evidence>
<dbReference type="PROSITE" id="PS51194">
    <property type="entry name" value="HELICASE_CTER"/>
    <property type="match status" value="1"/>
</dbReference>
<evidence type="ECO:0000256" key="7">
    <source>
        <dbReference type="ARBA" id="ARBA00038041"/>
    </source>
</evidence>
<dbReference type="Pfam" id="PF00270">
    <property type="entry name" value="DEAD"/>
    <property type="match status" value="2"/>
</dbReference>
<reference evidence="14" key="3">
    <citation type="submission" date="2020-05" db="UniProtKB">
        <authorList>
            <consortium name="EnsemblMetazoa"/>
        </authorList>
    </citation>
    <scope>IDENTIFICATION</scope>
    <source>
        <strain evidence="14">Jacobina</strain>
    </source>
</reference>
<feature type="domain" description="Helicase ATP-binding" evidence="10">
    <location>
        <begin position="308"/>
        <end position="485"/>
    </location>
</feature>
<evidence type="ECO:0000256" key="5">
    <source>
        <dbReference type="ARBA" id="ARBA00022840"/>
    </source>
</evidence>
<evidence type="ECO:0000256" key="9">
    <source>
        <dbReference type="PROSITE-ProRule" id="PRU00552"/>
    </source>
</evidence>
<evidence type="ECO:0000259" key="11">
    <source>
        <dbReference type="PROSITE" id="PS51194"/>
    </source>
</evidence>
<dbReference type="InterPro" id="IPR014001">
    <property type="entry name" value="Helicase_ATP-bd"/>
</dbReference>
<dbReference type="GO" id="GO:0005524">
    <property type="term" value="F:ATP binding"/>
    <property type="evidence" value="ECO:0007669"/>
    <property type="project" value="UniProtKB-KW"/>
</dbReference>
<comment type="similarity">
    <text evidence="7">Belongs to the DEAD box helicase family. DDX56/DBP9 subfamily.</text>
</comment>
<evidence type="ECO:0000256" key="2">
    <source>
        <dbReference type="ARBA" id="ARBA00022741"/>
    </source>
</evidence>
<feature type="domain" description="Helicase ATP-binding" evidence="10">
    <location>
        <begin position="73"/>
        <end position="250"/>
    </location>
</feature>
<reference evidence="13" key="2">
    <citation type="journal article" date="2020" name="BMC">
        <title>Leishmania infection induces a limited differential gene expression in the sand fly midgut.</title>
        <authorList>
            <person name="Coutinho-Abreu I.V."/>
            <person name="Serafim T.D."/>
            <person name="Meneses C."/>
            <person name="Kamhawi S."/>
            <person name="Oliveira F."/>
            <person name="Valenzuela J.G."/>
        </authorList>
    </citation>
    <scope>NUCLEOTIDE SEQUENCE</scope>
    <source>
        <strain evidence="13">Jacobina</strain>
        <tissue evidence="13">Midgut</tissue>
    </source>
</reference>
<feature type="domain" description="DEAD-box RNA helicase Q" evidence="12">
    <location>
        <begin position="42"/>
        <end position="70"/>
    </location>
</feature>
<dbReference type="EMBL" id="AJWK01011108">
    <property type="status" value="NOT_ANNOTATED_CDS"/>
    <property type="molecule type" value="Genomic_DNA"/>
</dbReference>
<dbReference type="GO" id="GO:0003723">
    <property type="term" value="F:RNA binding"/>
    <property type="evidence" value="ECO:0007669"/>
    <property type="project" value="UniProtKB-KW"/>
</dbReference>
<dbReference type="CDD" id="cd18787">
    <property type="entry name" value="SF2_C_DEAD"/>
    <property type="match status" value="1"/>
</dbReference>